<evidence type="ECO:0000256" key="2">
    <source>
        <dbReference type="ARBA" id="ARBA00011245"/>
    </source>
</evidence>
<reference evidence="7" key="1">
    <citation type="journal article" date="2021" name="bioRxiv">
        <title>Unraveling nitrogen, sulfur and carbon metabolic pathways and microbial community transcriptional responses to substrate deprivation and toxicity stresses in a bioreactor mimicking anoxic brackish coastal sediment conditions.</title>
        <authorList>
            <person name="Martins P.D."/>
            <person name="Echeveste M.J."/>
            <person name="Arshad A."/>
            <person name="Kurth J."/>
            <person name="Ouboter H."/>
            <person name="Jetten M.S.M."/>
            <person name="Welte C.U."/>
        </authorList>
    </citation>
    <scope>NUCLEOTIDE SEQUENCE</scope>
    <source>
        <strain evidence="7">MAG_39</strain>
    </source>
</reference>
<dbReference type="PANTHER" id="PTHR10890:SF3">
    <property type="entry name" value="CYSTEINE--TRNA LIGASE, CYTOPLASMIC"/>
    <property type="match status" value="1"/>
</dbReference>
<dbReference type="GO" id="GO:0005524">
    <property type="term" value="F:ATP binding"/>
    <property type="evidence" value="ECO:0007669"/>
    <property type="project" value="UniProtKB-KW"/>
</dbReference>
<evidence type="ECO:0000259" key="6">
    <source>
        <dbReference type="Pfam" id="PF01406"/>
    </source>
</evidence>
<protein>
    <submittedName>
        <fullName evidence="7">Class I tRNA ligase family protein</fullName>
    </submittedName>
</protein>
<dbReference type="GO" id="GO:0006423">
    <property type="term" value="P:cysteinyl-tRNA aminoacylation"/>
    <property type="evidence" value="ECO:0007669"/>
    <property type="project" value="TreeGrafter"/>
</dbReference>
<dbReference type="Pfam" id="PF01406">
    <property type="entry name" value="tRNA-synt_1e"/>
    <property type="match status" value="1"/>
</dbReference>
<proteinExistence type="inferred from homology"/>
<evidence type="ECO:0000256" key="5">
    <source>
        <dbReference type="ARBA" id="ARBA00022840"/>
    </source>
</evidence>
<organism evidence="7 8">
    <name type="scientific">Candidatus Nitrobium versatile</name>
    <dbReference type="NCBI Taxonomy" id="2884831"/>
    <lineage>
        <taxon>Bacteria</taxon>
        <taxon>Pseudomonadati</taxon>
        <taxon>Nitrospirota</taxon>
        <taxon>Nitrospiria</taxon>
        <taxon>Nitrospirales</taxon>
        <taxon>Nitrospiraceae</taxon>
        <taxon>Candidatus Nitrobium</taxon>
    </lineage>
</organism>
<evidence type="ECO:0000256" key="1">
    <source>
        <dbReference type="ARBA" id="ARBA00005594"/>
    </source>
</evidence>
<evidence type="ECO:0000256" key="4">
    <source>
        <dbReference type="ARBA" id="ARBA00022741"/>
    </source>
</evidence>
<dbReference type="PRINTS" id="PR00983">
    <property type="entry name" value="TRNASYNTHCYS"/>
</dbReference>
<dbReference type="SUPFAM" id="SSF52374">
    <property type="entry name" value="Nucleotidylyl transferase"/>
    <property type="match status" value="1"/>
</dbReference>
<reference evidence="7" key="2">
    <citation type="submission" date="2021-08" db="EMBL/GenBank/DDBJ databases">
        <authorList>
            <person name="Dalcin Martins P."/>
        </authorList>
    </citation>
    <scope>NUCLEOTIDE SEQUENCE</scope>
    <source>
        <strain evidence="7">MAG_39</strain>
    </source>
</reference>
<evidence type="ECO:0000256" key="3">
    <source>
        <dbReference type="ARBA" id="ARBA00022598"/>
    </source>
</evidence>
<dbReference type="GO" id="GO:0004817">
    <property type="term" value="F:cysteine-tRNA ligase activity"/>
    <property type="evidence" value="ECO:0007669"/>
    <property type="project" value="TreeGrafter"/>
</dbReference>
<comment type="similarity">
    <text evidence="1">Belongs to the class-I aminoacyl-tRNA synthetase family.</text>
</comment>
<name>A0A953J8X0_9BACT</name>
<dbReference type="InterPro" id="IPR014729">
    <property type="entry name" value="Rossmann-like_a/b/a_fold"/>
</dbReference>
<gene>
    <name evidence="7" type="ORF">K8I29_03580</name>
</gene>
<dbReference type="AlphaFoldDB" id="A0A953J8X0"/>
<dbReference type="InterPro" id="IPR024909">
    <property type="entry name" value="Cys-tRNA/MSH_ligase"/>
</dbReference>
<sequence length="405" mass="46915">MIRLFNTLGRKYEVFRPVNKEVVNMFTCGPSVYQRAHIGNFRTFLFEDILVRYLEYAGYAVHRGMNFTDVEDKAIREAGMKRTSVRKLTDVNIDEFLQEMSLLGMKIPDYLPRASECIDAAVDIIKHLLERGIAYWHKGNVYFDPLKFPGFGKLYGLDMSKWPKEKVRFHKDTYSGIQWNLGDFILWHGHREGDPNSWKTEIGWGRPAWNIQDPSMILNYFNETLSLYCGGIDNLYRHHDYTLAILESVRPYPMARYWLHCHHLYVNGKKMSKSRGNIYYADTLLKKGYSAKEIRFFLIYGHYRSKLNYSDEDMGSVAGILQDFRRTVSLIGKRAAGEATPEGESARKLRRFFEERMDDDLDVRGAFDSVTRYSAGLDISALKAGEAAGIIRALHEIDGVLRVIF</sequence>
<feature type="domain" description="tRNA synthetases class I catalytic" evidence="6">
    <location>
        <begin position="15"/>
        <end position="316"/>
    </location>
</feature>
<dbReference type="EMBL" id="JAIOIV010000028">
    <property type="protein sequence ID" value="MBZ0155279.1"/>
    <property type="molecule type" value="Genomic_DNA"/>
</dbReference>
<dbReference type="PANTHER" id="PTHR10890">
    <property type="entry name" value="CYSTEINYL-TRNA SYNTHETASE"/>
    <property type="match status" value="1"/>
</dbReference>
<dbReference type="GO" id="GO:0005829">
    <property type="term" value="C:cytosol"/>
    <property type="evidence" value="ECO:0007669"/>
    <property type="project" value="TreeGrafter"/>
</dbReference>
<dbReference type="InterPro" id="IPR032678">
    <property type="entry name" value="tRNA-synt_1_cat_dom"/>
</dbReference>
<dbReference type="Proteomes" id="UP000705867">
    <property type="component" value="Unassembled WGS sequence"/>
</dbReference>
<keyword evidence="5" id="KW-0067">ATP-binding</keyword>
<evidence type="ECO:0000313" key="8">
    <source>
        <dbReference type="Proteomes" id="UP000705867"/>
    </source>
</evidence>
<comment type="caution">
    <text evidence="7">The sequence shown here is derived from an EMBL/GenBank/DDBJ whole genome shotgun (WGS) entry which is preliminary data.</text>
</comment>
<evidence type="ECO:0000313" key="7">
    <source>
        <dbReference type="EMBL" id="MBZ0155279.1"/>
    </source>
</evidence>
<dbReference type="Gene3D" id="3.40.50.620">
    <property type="entry name" value="HUPs"/>
    <property type="match status" value="1"/>
</dbReference>
<comment type="subunit">
    <text evidence="2">Monomer.</text>
</comment>
<keyword evidence="4" id="KW-0547">Nucleotide-binding</keyword>
<accession>A0A953J8X0</accession>
<keyword evidence="3 7" id="KW-0436">Ligase</keyword>